<dbReference type="CDD" id="cd02440">
    <property type="entry name" value="AdoMet_MTases"/>
    <property type="match status" value="1"/>
</dbReference>
<accession>A0ABD4TP87</accession>
<keyword evidence="5" id="KW-1185">Reference proteome</keyword>
<reference evidence="4 5" key="1">
    <citation type="submission" date="2019-08" db="EMBL/GenBank/DDBJ databases">
        <authorList>
            <person name="Chen S.-C."/>
            <person name="Lai M.-C."/>
            <person name="You Y.-T."/>
        </authorList>
    </citation>
    <scope>NUCLEOTIDE SEQUENCE [LARGE SCALE GENOMIC DNA]</scope>
    <source>
        <strain evidence="4 5">P2F9704a</strain>
    </source>
</reference>
<evidence type="ECO:0000256" key="1">
    <source>
        <dbReference type="SAM" id="MobiDB-lite"/>
    </source>
</evidence>
<dbReference type="GO" id="GO:0008168">
    <property type="term" value="F:methyltransferase activity"/>
    <property type="evidence" value="ECO:0007669"/>
    <property type="project" value="UniProtKB-KW"/>
</dbReference>
<comment type="caution">
    <text evidence="4">The sequence shown here is derived from an EMBL/GenBank/DDBJ whole genome shotgun (WGS) entry which is preliminary data.</text>
</comment>
<dbReference type="RefSeq" id="WP_255333550.1">
    <property type="nucleotide sequence ID" value="NZ_VOTZ01000043.1"/>
</dbReference>
<sequence>MLNVRKEHIHQTPPVGFIITALRLVQEDQMRDETIRKKFIRWTEERTQFALSSFFAEADDPRGHQHILNEILPLLSECGCEMVKREGDLIIRWKEQSPCIPADIPEIRKVESPIQTAIESFITAKTGKPWSDPATLERIREAVVAQKDTYWKEGDERIIRYTSGYSIFAYLAYHFPVYYIQMRHLIRELMNDGLLPQRMAVLDVGSGPGTVTLALASLLNDIPGCRATVHSIEQAGEFIEAYRQIAVPFAEKGRRVTALPPLATDITDPKSPLHEGPYDLIVCANVLNEIHDITIREETVMRLASRLRENGTLLICEPADLANATTLRDLSRRLKKRGLSIYAPCNDIRGVPCMVERCWSFITLPEMAPTRLMNAVAAGDESFRFYNTDIKTAFAIHRKDGKKRVSYRVPPGTKAERISRLSRHEEKKINIIASKISENIGDSGTFLYRICDGTGKREAYAALPAYHITEENAILRQAAYGSVLRFNRVLVRHHKKYDAYHLLLTKESTVELIEGELPEGEPAPVREARRETKKAVKRRREESTKAKGKKTSRR</sequence>
<dbReference type="GO" id="GO:0032259">
    <property type="term" value="P:methylation"/>
    <property type="evidence" value="ECO:0007669"/>
    <property type="project" value="UniProtKB-KW"/>
</dbReference>
<feature type="compositionally biased region" description="Basic and acidic residues" evidence="1">
    <location>
        <begin position="524"/>
        <end position="545"/>
    </location>
</feature>
<gene>
    <name evidence="4" type="ORF">FTO68_11400</name>
</gene>
<dbReference type="Pfam" id="PF26487">
    <property type="entry name" value="DUF8157_C"/>
    <property type="match status" value="1"/>
</dbReference>
<dbReference type="InterPro" id="IPR058959">
    <property type="entry name" value="DUF8157_C"/>
</dbReference>
<proteinExistence type="predicted"/>
<dbReference type="Proteomes" id="UP001524383">
    <property type="component" value="Unassembled WGS sequence"/>
</dbReference>
<dbReference type="SUPFAM" id="SSF53335">
    <property type="entry name" value="S-adenosyl-L-methionine-dependent methyltransferases"/>
    <property type="match status" value="1"/>
</dbReference>
<dbReference type="Pfam" id="PF13847">
    <property type="entry name" value="Methyltransf_31"/>
    <property type="match status" value="1"/>
</dbReference>
<feature type="domain" description="DUF8157" evidence="3">
    <location>
        <begin position="420"/>
        <end position="512"/>
    </location>
</feature>
<dbReference type="EMBL" id="VOTZ01000043">
    <property type="protein sequence ID" value="MCQ1539579.1"/>
    <property type="molecule type" value="Genomic_DNA"/>
</dbReference>
<evidence type="ECO:0000259" key="2">
    <source>
        <dbReference type="Pfam" id="PF13847"/>
    </source>
</evidence>
<keyword evidence="4" id="KW-0489">Methyltransferase</keyword>
<evidence type="ECO:0000313" key="5">
    <source>
        <dbReference type="Proteomes" id="UP001524383"/>
    </source>
</evidence>
<dbReference type="Gene3D" id="3.40.50.150">
    <property type="entry name" value="Vaccinia Virus protein VP39"/>
    <property type="match status" value="1"/>
</dbReference>
<keyword evidence="4" id="KW-0808">Transferase</keyword>
<organism evidence="4 5">
    <name type="scientific">Methanocalculus taiwanensis</name>
    <dbReference type="NCBI Taxonomy" id="106207"/>
    <lineage>
        <taxon>Archaea</taxon>
        <taxon>Methanobacteriati</taxon>
        <taxon>Methanobacteriota</taxon>
        <taxon>Stenosarchaea group</taxon>
        <taxon>Methanomicrobia</taxon>
        <taxon>Methanomicrobiales</taxon>
        <taxon>Methanocalculaceae</taxon>
        <taxon>Methanocalculus</taxon>
    </lineage>
</organism>
<dbReference type="AlphaFoldDB" id="A0ABD4TP87"/>
<feature type="region of interest" description="Disordered" evidence="1">
    <location>
        <begin position="515"/>
        <end position="554"/>
    </location>
</feature>
<protein>
    <submittedName>
        <fullName evidence="4">Methyltransferase domain-containing protein</fullName>
    </submittedName>
</protein>
<evidence type="ECO:0000313" key="4">
    <source>
        <dbReference type="EMBL" id="MCQ1539579.1"/>
    </source>
</evidence>
<name>A0ABD4TP87_9EURY</name>
<evidence type="ECO:0000259" key="3">
    <source>
        <dbReference type="Pfam" id="PF26487"/>
    </source>
</evidence>
<dbReference type="InterPro" id="IPR025714">
    <property type="entry name" value="Methyltranfer_dom"/>
</dbReference>
<dbReference type="InterPro" id="IPR029063">
    <property type="entry name" value="SAM-dependent_MTases_sf"/>
</dbReference>
<feature type="domain" description="Methyltransferase" evidence="2">
    <location>
        <begin position="198"/>
        <end position="328"/>
    </location>
</feature>